<evidence type="ECO:0000313" key="1">
    <source>
        <dbReference type="EMBL" id="KKN36379.1"/>
    </source>
</evidence>
<dbReference type="EMBL" id="LAZR01001969">
    <property type="protein sequence ID" value="KKN36379.1"/>
    <property type="molecule type" value="Genomic_DNA"/>
</dbReference>
<proteinExistence type="predicted"/>
<gene>
    <name evidence="1" type="ORF">LCGC14_0774170</name>
</gene>
<comment type="caution">
    <text evidence="1">The sequence shown here is derived from an EMBL/GenBank/DDBJ whole genome shotgun (WGS) entry which is preliminary data.</text>
</comment>
<reference evidence="1" key="1">
    <citation type="journal article" date="2015" name="Nature">
        <title>Complex archaea that bridge the gap between prokaryotes and eukaryotes.</title>
        <authorList>
            <person name="Spang A."/>
            <person name="Saw J.H."/>
            <person name="Jorgensen S.L."/>
            <person name="Zaremba-Niedzwiedzka K."/>
            <person name="Martijn J."/>
            <person name="Lind A.E."/>
            <person name="van Eijk R."/>
            <person name="Schleper C."/>
            <person name="Guy L."/>
            <person name="Ettema T.J."/>
        </authorList>
    </citation>
    <scope>NUCLEOTIDE SEQUENCE</scope>
</reference>
<name>A0A0F9Q1L2_9ZZZZ</name>
<accession>A0A0F9Q1L2</accession>
<dbReference type="AlphaFoldDB" id="A0A0F9Q1L2"/>
<organism evidence="1">
    <name type="scientific">marine sediment metagenome</name>
    <dbReference type="NCBI Taxonomy" id="412755"/>
    <lineage>
        <taxon>unclassified sequences</taxon>
        <taxon>metagenomes</taxon>
        <taxon>ecological metagenomes</taxon>
    </lineage>
</organism>
<protein>
    <submittedName>
        <fullName evidence="1">Uncharacterized protein</fullName>
    </submittedName>
</protein>
<sequence>MVNEVRIIEAFGQKNDGDPMSYKVAVSGAIAKNSLMSHNTADGDRTASFAISSGAAFAGITKAEKDAADANQKRLGLLTNCVISAVASGAVVEGHLVKCAGSTDSNKVIHLAPAELAASYAVFVVGKVIKAAADGARANVRVLV</sequence>